<accession>A0A1Y1ZRI2</accession>
<comment type="caution">
    <text evidence="2">The sequence shown here is derived from an EMBL/GenBank/DDBJ whole genome shotgun (WGS) entry which is preliminary data.</text>
</comment>
<dbReference type="AlphaFoldDB" id="A0A1Y1ZRI2"/>
<proteinExistence type="predicted"/>
<evidence type="ECO:0000313" key="2">
    <source>
        <dbReference type="EMBL" id="ORY12840.1"/>
    </source>
</evidence>
<keyword evidence="1" id="KW-0175">Coiled coil</keyword>
<gene>
    <name evidence="2" type="ORF">BCR34DRAFT_481975</name>
</gene>
<organism evidence="2 3">
    <name type="scientific">Clohesyomyces aquaticus</name>
    <dbReference type="NCBI Taxonomy" id="1231657"/>
    <lineage>
        <taxon>Eukaryota</taxon>
        <taxon>Fungi</taxon>
        <taxon>Dikarya</taxon>
        <taxon>Ascomycota</taxon>
        <taxon>Pezizomycotina</taxon>
        <taxon>Dothideomycetes</taxon>
        <taxon>Pleosporomycetidae</taxon>
        <taxon>Pleosporales</taxon>
        <taxon>Lindgomycetaceae</taxon>
        <taxon>Clohesyomyces</taxon>
    </lineage>
</organism>
<dbReference type="OrthoDB" id="3344950at2759"/>
<keyword evidence="3" id="KW-1185">Reference proteome</keyword>
<feature type="coiled-coil region" evidence="1">
    <location>
        <begin position="20"/>
        <end position="47"/>
    </location>
</feature>
<protein>
    <submittedName>
        <fullName evidence="2">Uncharacterized protein</fullName>
    </submittedName>
</protein>
<reference evidence="2 3" key="1">
    <citation type="submission" date="2016-07" db="EMBL/GenBank/DDBJ databases">
        <title>Pervasive Adenine N6-methylation of Active Genes in Fungi.</title>
        <authorList>
            <consortium name="DOE Joint Genome Institute"/>
            <person name="Mondo S.J."/>
            <person name="Dannebaum R.O."/>
            <person name="Kuo R.C."/>
            <person name="Labutti K."/>
            <person name="Haridas S."/>
            <person name="Kuo A."/>
            <person name="Salamov A."/>
            <person name="Ahrendt S.R."/>
            <person name="Lipzen A."/>
            <person name="Sullivan W."/>
            <person name="Andreopoulos W.B."/>
            <person name="Clum A."/>
            <person name="Lindquist E."/>
            <person name="Daum C."/>
            <person name="Ramamoorthy G.K."/>
            <person name="Gryganskyi A."/>
            <person name="Culley D."/>
            <person name="Magnuson J.K."/>
            <person name="James T.Y."/>
            <person name="O'Malley M.A."/>
            <person name="Stajich J.E."/>
            <person name="Spatafora J.W."/>
            <person name="Visel A."/>
            <person name="Grigoriev I.V."/>
        </authorList>
    </citation>
    <scope>NUCLEOTIDE SEQUENCE [LARGE SCALE GENOMIC DNA]</scope>
    <source>
        <strain evidence="2 3">CBS 115471</strain>
    </source>
</reference>
<evidence type="ECO:0000313" key="3">
    <source>
        <dbReference type="Proteomes" id="UP000193144"/>
    </source>
</evidence>
<evidence type="ECO:0000256" key="1">
    <source>
        <dbReference type="SAM" id="Coils"/>
    </source>
</evidence>
<name>A0A1Y1ZRI2_9PLEO</name>
<sequence length="152" mass="17007">MATAETIQLSEPHAPKEASIQAFESILDSLKHELVKVRHEHDKHESEYFRAVSSLSNSDLAAFTTSDLETVRVGTSAYGLHLFGKVKIPKADNAYIHVRIFIAAEDGTDGSSVEERVAKLHSIHTEEIVNEDGDHVYRAIFGKNDELEWFDT</sequence>
<dbReference type="EMBL" id="MCFA01000047">
    <property type="protein sequence ID" value="ORY12840.1"/>
    <property type="molecule type" value="Genomic_DNA"/>
</dbReference>
<dbReference type="Proteomes" id="UP000193144">
    <property type="component" value="Unassembled WGS sequence"/>
</dbReference>